<evidence type="ECO:0000313" key="2">
    <source>
        <dbReference type="Proteomes" id="UP000015102"/>
    </source>
</evidence>
<reference evidence="2" key="1">
    <citation type="submission" date="2013-02" db="EMBL/GenBank/DDBJ databases">
        <authorList>
            <person name="Hughes D."/>
        </authorList>
    </citation>
    <scope>NUCLEOTIDE SEQUENCE</scope>
    <source>
        <strain>Durham</strain>
        <strain evidence="2">NC isolate 2 -- Noor lab</strain>
    </source>
</reference>
<proteinExistence type="predicted"/>
<dbReference type="HOGENOM" id="CLU_2690650_0_0_1"/>
<accession>T1GBW4</accession>
<reference evidence="1" key="2">
    <citation type="submission" date="2015-06" db="UniProtKB">
        <authorList>
            <consortium name="EnsemblMetazoa"/>
        </authorList>
    </citation>
    <scope>IDENTIFICATION</scope>
</reference>
<keyword evidence="2" id="KW-1185">Reference proteome</keyword>
<dbReference type="AlphaFoldDB" id="T1GBW4"/>
<organism evidence="1 2">
    <name type="scientific">Megaselia scalaris</name>
    <name type="common">Humpbacked fly</name>
    <name type="synonym">Phora scalaris</name>
    <dbReference type="NCBI Taxonomy" id="36166"/>
    <lineage>
        <taxon>Eukaryota</taxon>
        <taxon>Metazoa</taxon>
        <taxon>Ecdysozoa</taxon>
        <taxon>Arthropoda</taxon>
        <taxon>Hexapoda</taxon>
        <taxon>Insecta</taxon>
        <taxon>Pterygota</taxon>
        <taxon>Neoptera</taxon>
        <taxon>Endopterygota</taxon>
        <taxon>Diptera</taxon>
        <taxon>Brachycera</taxon>
        <taxon>Muscomorpha</taxon>
        <taxon>Platypezoidea</taxon>
        <taxon>Phoridae</taxon>
        <taxon>Megaseliini</taxon>
        <taxon>Megaselia</taxon>
    </lineage>
</organism>
<dbReference type="Proteomes" id="UP000015102">
    <property type="component" value="Unassembled WGS sequence"/>
</dbReference>
<dbReference type="EMBL" id="CAQQ02121512">
    <property type="status" value="NOT_ANNOTATED_CDS"/>
    <property type="molecule type" value="Genomic_DNA"/>
</dbReference>
<name>T1GBW4_MEGSC</name>
<protein>
    <submittedName>
        <fullName evidence="1">Uncharacterized protein</fullName>
    </submittedName>
</protein>
<dbReference type="EnsemblMetazoa" id="MESCA000753-RA">
    <property type="protein sequence ID" value="MESCA000753-PA"/>
    <property type="gene ID" value="MESCA000753"/>
</dbReference>
<sequence length="74" mass="8381">MITNKSTQIPGNVDDIHVDGRTTSSVASVDWKKKLGERMVNADKIKSLLSSRIQKHHESLGPIEVVKNFMLFRF</sequence>
<evidence type="ECO:0000313" key="1">
    <source>
        <dbReference type="EnsemblMetazoa" id="MESCA000753-PA"/>
    </source>
</evidence>